<dbReference type="PANTHER" id="PTHR23028:SF131">
    <property type="entry name" value="BLR2367 PROTEIN"/>
    <property type="match status" value="1"/>
</dbReference>
<evidence type="ECO:0000313" key="3">
    <source>
        <dbReference type="EMBL" id="MBB3777208.1"/>
    </source>
</evidence>
<dbReference type="Pfam" id="PF01757">
    <property type="entry name" value="Acyl_transf_3"/>
    <property type="match status" value="1"/>
</dbReference>
<dbReference type="RefSeq" id="WP_160762112.1">
    <property type="nucleotide sequence ID" value="NZ_BAAADZ010000003.1"/>
</dbReference>
<dbReference type="AlphaFoldDB" id="A0A6I4UQP5"/>
<feature type="transmembrane region" description="Helical" evidence="1">
    <location>
        <begin position="167"/>
        <end position="185"/>
    </location>
</feature>
<keyword evidence="1" id="KW-0812">Transmembrane</keyword>
<dbReference type="PANTHER" id="PTHR23028">
    <property type="entry name" value="ACETYLTRANSFERASE"/>
    <property type="match status" value="1"/>
</dbReference>
<name>A0A6I4UQP5_9SPHN</name>
<keyword evidence="1" id="KW-1133">Transmembrane helix</keyword>
<dbReference type="EMBL" id="JACICE010000006">
    <property type="protein sequence ID" value="MBB3777208.1"/>
    <property type="molecule type" value="Genomic_DNA"/>
</dbReference>
<dbReference type="Proteomes" id="UP000430021">
    <property type="component" value="Unassembled WGS sequence"/>
</dbReference>
<evidence type="ECO:0000313" key="5">
    <source>
        <dbReference type="Proteomes" id="UP000430021"/>
    </source>
</evidence>
<feature type="transmembrane region" description="Helical" evidence="1">
    <location>
        <begin position="143"/>
        <end position="161"/>
    </location>
</feature>
<dbReference type="OrthoDB" id="9767863at2"/>
<keyword evidence="4" id="KW-0012">Acyltransferase</keyword>
<dbReference type="EMBL" id="WTYB01000006">
    <property type="protein sequence ID" value="MXP39959.1"/>
    <property type="molecule type" value="Genomic_DNA"/>
</dbReference>
<keyword evidence="6" id="KW-1185">Reference proteome</keyword>
<feature type="transmembrane region" description="Helical" evidence="1">
    <location>
        <begin position="87"/>
        <end position="106"/>
    </location>
</feature>
<feature type="transmembrane region" description="Helical" evidence="1">
    <location>
        <begin position="12"/>
        <end position="28"/>
    </location>
</feature>
<dbReference type="GO" id="GO:0016747">
    <property type="term" value="F:acyltransferase activity, transferring groups other than amino-acyl groups"/>
    <property type="evidence" value="ECO:0007669"/>
    <property type="project" value="InterPro"/>
</dbReference>
<dbReference type="InterPro" id="IPR002656">
    <property type="entry name" value="Acyl_transf_3_dom"/>
</dbReference>
<evidence type="ECO:0000313" key="4">
    <source>
        <dbReference type="EMBL" id="MXP39959.1"/>
    </source>
</evidence>
<evidence type="ECO:0000259" key="2">
    <source>
        <dbReference type="Pfam" id="PF01757"/>
    </source>
</evidence>
<evidence type="ECO:0000313" key="6">
    <source>
        <dbReference type="Proteomes" id="UP000548685"/>
    </source>
</evidence>
<reference evidence="3 6" key="2">
    <citation type="submission" date="2020-08" db="EMBL/GenBank/DDBJ databases">
        <title>Genomic Encyclopedia of Type Strains, Phase IV (KMG-IV): sequencing the most valuable type-strain genomes for metagenomic binning, comparative biology and taxonomic classification.</title>
        <authorList>
            <person name="Goeker M."/>
        </authorList>
    </citation>
    <scope>NUCLEOTIDE SEQUENCE [LARGE SCALE GENOMIC DNA]</scope>
    <source>
        <strain evidence="3 6">DSM 8510</strain>
    </source>
</reference>
<proteinExistence type="predicted"/>
<keyword evidence="1" id="KW-0472">Membrane</keyword>
<protein>
    <submittedName>
        <fullName evidence="4">Acyltransferase family protein</fullName>
    </submittedName>
    <submittedName>
        <fullName evidence="3">Peptidoglycan/LPS O-acetylase OafA/YrhL</fullName>
    </submittedName>
</protein>
<dbReference type="GO" id="GO:0000271">
    <property type="term" value="P:polysaccharide biosynthetic process"/>
    <property type="evidence" value="ECO:0007669"/>
    <property type="project" value="TreeGrafter"/>
</dbReference>
<keyword evidence="4" id="KW-0808">Transferase</keyword>
<sequence>MTELPRIDLIDYLRGLAALSVAWFHLTNGSEGWLADTGRYGFLGVEAFFVISGLVIPYSILRSFPEYSLRDYPTFILRRMTRLEPPYLVSLLLVLVLTLVAAQLPQFRGTTEGLLDPWRIAAHLFYLIPLTGYEWLQPVYWTLAYEFAFYISIGLLFPWIARKEQALGFLALAGACMVLVAFLDWPARVLLFVMGLQVYRHVIQGDPAWRKPLGARLLPGLNGSSGRFN</sequence>
<dbReference type="GO" id="GO:0016020">
    <property type="term" value="C:membrane"/>
    <property type="evidence" value="ECO:0007669"/>
    <property type="project" value="TreeGrafter"/>
</dbReference>
<feature type="transmembrane region" description="Helical" evidence="1">
    <location>
        <begin position="40"/>
        <end position="61"/>
    </location>
</feature>
<organism evidence="4 5">
    <name type="scientific">Erythrobacter ramosus</name>
    <dbReference type="NCBI Taxonomy" id="35811"/>
    <lineage>
        <taxon>Bacteria</taxon>
        <taxon>Pseudomonadati</taxon>
        <taxon>Pseudomonadota</taxon>
        <taxon>Alphaproteobacteria</taxon>
        <taxon>Sphingomonadales</taxon>
        <taxon>Erythrobacteraceae</taxon>
        <taxon>Erythrobacter/Porphyrobacter group</taxon>
        <taxon>Erythrobacter</taxon>
    </lineage>
</organism>
<evidence type="ECO:0000256" key="1">
    <source>
        <dbReference type="SAM" id="Phobius"/>
    </source>
</evidence>
<dbReference type="InterPro" id="IPR050879">
    <property type="entry name" value="Acyltransferase_3"/>
</dbReference>
<reference evidence="4 5" key="1">
    <citation type="submission" date="2019-12" db="EMBL/GenBank/DDBJ databases">
        <title>Genomic-based taxomic classification of the family Erythrobacteraceae.</title>
        <authorList>
            <person name="Xu L."/>
        </authorList>
    </citation>
    <scope>NUCLEOTIDE SEQUENCE [LARGE SCALE GENOMIC DNA]</scope>
    <source>
        <strain evidence="4 5">JCM 10282</strain>
    </source>
</reference>
<comment type="caution">
    <text evidence="4">The sequence shown here is derived from an EMBL/GenBank/DDBJ whole genome shotgun (WGS) entry which is preliminary data.</text>
</comment>
<gene>
    <name evidence="3" type="ORF">FHS52_003205</name>
    <name evidence="4" type="ORF">GRI59_15230</name>
</gene>
<accession>A0A6I4UQP5</accession>
<feature type="domain" description="Acyltransferase 3" evidence="2">
    <location>
        <begin position="10"/>
        <end position="221"/>
    </location>
</feature>
<dbReference type="Proteomes" id="UP000548685">
    <property type="component" value="Unassembled WGS sequence"/>
</dbReference>